<evidence type="ECO:0000256" key="2">
    <source>
        <dbReference type="SAM" id="SignalP"/>
    </source>
</evidence>
<reference evidence="3 4" key="2">
    <citation type="submission" date="2008-04" db="EMBL/GenBank/DDBJ databases">
        <authorList>
            <person name="Fulton L."/>
            <person name="Clifton S."/>
            <person name="Fulton B."/>
            <person name="Xu J."/>
            <person name="Minx P."/>
            <person name="Pepin K.H."/>
            <person name="Johnson M."/>
            <person name="Thiruvilangam P."/>
            <person name="Bhonagiri V."/>
            <person name="Nash W.E."/>
            <person name="Mardis E.R."/>
            <person name="Wilson R.K."/>
        </authorList>
    </citation>
    <scope>NUCLEOTIDE SEQUENCE [LARGE SCALE GENOMIC DNA]</scope>
    <source>
        <strain evidence="3 4">DSM 17393</strain>
    </source>
</reference>
<dbReference type="Proteomes" id="UP000004596">
    <property type="component" value="Unassembled WGS sequence"/>
</dbReference>
<feature type="region of interest" description="Disordered" evidence="1">
    <location>
        <begin position="84"/>
        <end position="115"/>
    </location>
</feature>
<dbReference type="GeneID" id="97165429"/>
<feature type="chain" id="PRO_5002787054" description="Major fimbrial subunit protein N-terminal domain-containing protein" evidence="2">
    <location>
        <begin position="26"/>
        <end position="115"/>
    </location>
</feature>
<accession>B3CIS3</accession>
<proteinExistence type="predicted"/>
<name>B3CIS3_9BACE</name>
<sequence>MKYKSLNLASRFPVFSGLVLGILLAGCSAGDAVLPDADPDPEPGEPVTLTFDMYSASVTRADAASTSEDMAIGKIFRIYAFPAGSTNLGTPLDSKNYTVQPDEATPSKPGKLQAV</sequence>
<dbReference type="AlphaFoldDB" id="B3CIS3"/>
<evidence type="ECO:0000313" key="3">
    <source>
        <dbReference type="EMBL" id="EDV04130.1"/>
    </source>
</evidence>
<comment type="caution">
    <text evidence="3">The sequence shown here is derived from an EMBL/GenBank/DDBJ whole genome shotgun (WGS) entry which is preliminary data.</text>
</comment>
<dbReference type="RefSeq" id="WP_007664557.1">
    <property type="nucleotide sequence ID" value="NZ_ABJL02000008.1"/>
</dbReference>
<feature type="signal peptide" evidence="2">
    <location>
        <begin position="1"/>
        <end position="25"/>
    </location>
</feature>
<keyword evidence="2" id="KW-0732">Signal</keyword>
<dbReference type="STRING" id="471870.BACINT_03262"/>
<feature type="compositionally biased region" description="Polar residues" evidence="1">
    <location>
        <begin position="84"/>
        <end position="99"/>
    </location>
</feature>
<organism evidence="3 4">
    <name type="scientific">Bacteroides intestinalis DSM 17393</name>
    <dbReference type="NCBI Taxonomy" id="471870"/>
    <lineage>
        <taxon>Bacteria</taxon>
        <taxon>Pseudomonadati</taxon>
        <taxon>Bacteroidota</taxon>
        <taxon>Bacteroidia</taxon>
        <taxon>Bacteroidales</taxon>
        <taxon>Bacteroidaceae</taxon>
        <taxon>Bacteroides</taxon>
    </lineage>
</organism>
<reference evidence="3 4" key="1">
    <citation type="submission" date="2008-04" db="EMBL/GenBank/DDBJ databases">
        <title>Draft genome sequence of Bacteroides intestinalis (DSM 17393).</title>
        <authorList>
            <person name="Sudarsanam P."/>
            <person name="Ley R."/>
            <person name="Guruge J."/>
            <person name="Turnbaugh P.J."/>
            <person name="Mahowald M."/>
            <person name="Liep D."/>
            <person name="Gordon J."/>
        </authorList>
    </citation>
    <scope>NUCLEOTIDE SEQUENCE [LARGE SCALE GENOMIC DNA]</scope>
    <source>
        <strain evidence="3 4">DSM 17393</strain>
    </source>
</reference>
<evidence type="ECO:0000256" key="1">
    <source>
        <dbReference type="SAM" id="MobiDB-lite"/>
    </source>
</evidence>
<evidence type="ECO:0000313" key="4">
    <source>
        <dbReference type="Proteomes" id="UP000004596"/>
    </source>
</evidence>
<protein>
    <recommendedName>
        <fullName evidence="5">Major fimbrial subunit protein N-terminal domain-containing protein</fullName>
    </recommendedName>
</protein>
<dbReference type="EMBL" id="ABJL02000008">
    <property type="protein sequence ID" value="EDV04130.1"/>
    <property type="molecule type" value="Genomic_DNA"/>
</dbReference>
<gene>
    <name evidence="3" type="ORF">BACINT_03262</name>
</gene>
<dbReference type="PROSITE" id="PS51257">
    <property type="entry name" value="PROKAR_LIPOPROTEIN"/>
    <property type="match status" value="1"/>
</dbReference>
<evidence type="ECO:0008006" key="5">
    <source>
        <dbReference type="Google" id="ProtNLM"/>
    </source>
</evidence>